<dbReference type="OrthoDB" id="5563826at2"/>
<proteinExistence type="predicted"/>
<evidence type="ECO:0000313" key="2">
    <source>
        <dbReference type="Proteomes" id="UP000273643"/>
    </source>
</evidence>
<dbReference type="InterPro" id="IPR029063">
    <property type="entry name" value="SAM-dependent_MTases_sf"/>
</dbReference>
<dbReference type="Gene3D" id="3.40.50.150">
    <property type="entry name" value="Vaccinia Virus protein VP39"/>
    <property type="match status" value="1"/>
</dbReference>
<comment type="caution">
    <text evidence="1">The sequence shown here is derived from an EMBL/GenBank/DDBJ whole genome shotgun (WGS) entry which is preliminary data.</text>
</comment>
<dbReference type="EMBL" id="RJUK01000001">
    <property type="protein sequence ID" value="ROQ20190.1"/>
    <property type="molecule type" value="Genomic_DNA"/>
</dbReference>
<name>A0A3N1P0G7_9GAMM</name>
<protein>
    <submittedName>
        <fullName evidence="1">Uncharacterized protein DUF938</fullName>
    </submittedName>
</protein>
<gene>
    <name evidence="1" type="ORF">EDC38_0789</name>
</gene>
<dbReference type="SUPFAM" id="SSF53335">
    <property type="entry name" value="S-adenosyl-L-methionine-dependent methyltransferases"/>
    <property type="match status" value="1"/>
</dbReference>
<sequence>MAVVDKPFSQACENNKQPILSVLAPRFATRRHVLEIGTGTGQHAVYFAAAMPHLTWQTSDLPENHEGIQACLADYFGSNLKRPLALDAAQSPWPIEHTDAVFTSNTFHIMPWEAVLSLLDGCARILPPGGLLVVYGPFNEQGEFTSDSNAEFDQWLKTQAPHRGIRNRQTVAEEAGQRGLELTETLELPANNRCLVFVRQ</sequence>
<dbReference type="PANTHER" id="PTHR20974:SF0">
    <property type="entry name" value="UPF0585 PROTEIN CG18661"/>
    <property type="match status" value="1"/>
</dbReference>
<evidence type="ECO:0000313" key="1">
    <source>
        <dbReference type="EMBL" id="ROQ20190.1"/>
    </source>
</evidence>
<dbReference type="PANTHER" id="PTHR20974">
    <property type="entry name" value="UPF0585 PROTEIN CG18661"/>
    <property type="match status" value="1"/>
</dbReference>
<dbReference type="CDD" id="cd02440">
    <property type="entry name" value="AdoMet_MTases"/>
    <property type="match status" value="1"/>
</dbReference>
<reference evidence="1 2" key="1">
    <citation type="submission" date="2018-11" db="EMBL/GenBank/DDBJ databases">
        <title>Genomic Encyclopedia of Type Strains, Phase IV (KMG-IV): sequencing the most valuable type-strain genomes for metagenomic binning, comparative biology and taxonomic classification.</title>
        <authorList>
            <person name="Goeker M."/>
        </authorList>
    </citation>
    <scope>NUCLEOTIDE SEQUENCE [LARGE SCALE GENOMIC DNA]</scope>
    <source>
        <strain evidence="1 2">DSM 16974</strain>
    </source>
</reference>
<dbReference type="Pfam" id="PF06080">
    <property type="entry name" value="DUF938"/>
    <property type="match status" value="1"/>
</dbReference>
<keyword evidence="2" id="KW-1185">Reference proteome</keyword>
<dbReference type="AlphaFoldDB" id="A0A3N1P0G7"/>
<dbReference type="InterPro" id="IPR010342">
    <property type="entry name" value="DUF938"/>
</dbReference>
<accession>A0A3N1P0G7</accession>
<dbReference type="Proteomes" id="UP000273643">
    <property type="component" value="Unassembled WGS sequence"/>
</dbReference>
<organism evidence="1 2">
    <name type="scientific">Marinimicrobium koreense</name>
    <dbReference type="NCBI Taxonomy" id="306545"/>
    <lineage>
        <taxon>Bacteria</taxon>
        <taxon>Pseudomonadati</taxon>
        <taxon>Pseudomonadota</taxon>
        <taxon>Gammaproteobacteria</taxon>
        <taxon>Cellvibrionales</taxon>
        <taxon>Cellvibrionaceae</taxon>
        <taxon>Marinimicrobium</taxon>
    </lineage>
</organism>
<dbReference type="RefSeq" id="WP_123637397.1">
    <property type="nucleotide sequence ID" value="NZ_RJUK01000001.1"/>
</dbReference>